<keyword evidence="6" id="KW-0067">ATP-binding</keyword>
<dbReference type="Proteomes" id="UP001500171">
    <property type="component" value="Unassembled WGS sequence"/>
</dbReference>
<dbReference type="Gene3D" id="2.60.200.30">
    <property type="entry name" value="Probable inorganic polyphosphate/atp-NAD kinase, domain 2"/>
    <property type="match status" value="1"/>
</dbReference>
<evidence type="ECO:0000313" key="7">
    <source>
        <dbReference type="EMBL" id="GAA5112652.1"/>
    </source>
</evidence>
<evidence type="ECO:0000256" key="1">
    <source>
        <dbReference type="ARBA" id="ARBA00022679"/>
    </source>
</evidence>
<keyword evidence="4 6" id="KW-0520">NAD</keyword>
<feature type="binding site" evidence="6">
    <location>
        <position position="176"/>
    </location>
    <ligand>
        <name>NAD(+)</name>
        <dbReference type="ChEBI" id="CHEBI:57540"/>
    </ligand>
</feature>
<keyword evidence="1 6" id="KW-0808">Transferase</keyword>
<dbReference type="EMBL" id="BAABHY010000005">
    <property type="protein sequence ID" value="GAA5112652.1"/>
    <property type="molecule type" value="Genomic_DNA"/>
</dbReference>
<reference evidence="8" key="1">
    <citation type="journal article" date="2019" name="Int. J. Syst. Evol. Microbiol.">
        <title>The Global Catalogue of Microorganisms (GCM) 10K type strain sequencing project: providing services to taxonomists for standard genome sequencing and annotation.</title>
        <authorList>
            <consortium name="The Broad Institute Genomics Platform"/>
            <consortium name="The Broad Institute Genome Sequencing Center for Infectious Disease"/>
            <person name="Wu L."/>
            <person name="Ma J."/>
        </authorList>
    </citation>
    <scope>NUCLEOTIDE SEQUENCE [LARGE SCALE GENOMIC DNA]</scope>
    <source>
        <strain evidence="8">JCM 18050</strain>
    </source>
</reference>
<dbReference type="PANTHER" id="PTHR20275:SF0">
    <property type="entry name" value="NAD KINASE"/>
    <property type="match status" value="1"/>
</dbReference>
<evidence type="ECO:0000313" key="8">
    <source>
        <dbReference type="Proteomes" id="UP001500171"/>
    </source>
</evidence>
<comment type="catalytic activity">
    <reaction evidence="5 6">
        <text>NAD(+) + ATP = ADP + NADP(+) + H(+)</text>
        <dbReference type="Rhea" id="RHEA:18629"/>
        <dbReference type="ChEBI" id="CHEBI:15378"/>
        <dbReference type="ChEBI" id="CHEBI:30616"/>
        <dbReference type="ChEBI" id="CHEBI:57540"/>
        <dbReference type="ChEBI" id="CHEBI:58349"/>
        <dbReference type="ChEBI" id="CHEBI:456216"/>
        <dbReference type="EC" id="2.7.1.23"/>
    </reaction>
</comment>
<feature type="binding site" evidence="6">
    <location>
        <position position="248"/>
    </location>
    <ligand>
        <name>NAD(+)</name>
        <dbReference type="ChEBI" id="CHEBI:57540"/>
    </ligand>
</feature>
<keyword evidence="6" id="KW-0547">Nucleotide-binding</keyword>
<comment type="subcellular location">
    <subcellularLocation>
        <location evidence="6">Cytoplasm</location>
    </subcellularLocation>
</comment>
<comment type="cofactor">
    <cofactor evidence="6">
        <name>a divalent metal cation</name>
        <dbReference type="ChEBI" id="CHEBI:60240"/>
    </cofactor>
</comment>
<dbReference type="InterPro" id="IPR017437">
    <property type="entry name" value="ATP-NAD_kinase_PpnK-typ_C"/>
</dbReference>
<comment type="caution">
    <text evidence="7">The sequence shown here is derived from an EMBL/GenBank/DDBJ whole genome shotgun (WGS) entry which is preliminary data.</text>
</comment>
<evidence type="ECO:0000256" key="2">
    <source>
        <dbReference type="ARBA" id="ARBA00022777"/>
    </source>
</evidence>
<evidence type="ECO:0000256" key="3">
    <source>
        <dbReference type="ARBA" id="ARBA00022857"/>
    </source>
</evidence>
<dbReference type="GO" id="GO:0016301">
    <property type="term" value="F:kinase activity"/>
    <property type="evidence" value="ECO:0007669"/>
    <property type="project" value="UniProtKB-KW"/>
</dbReference>
<keyword evidence="8" id="KW-1185">Reference proteome</keyword>
<dbReference type="InterPro" id="IPR002504">
    <property type="entry name" value="NADK"/>
</dbReference>
<dbReference type="EC" id="2.7.1.23" evidence="6"/>
<organism evidence="7 8">
    <name type="scientific">Orbus sasakiae</name>
    <dbReference type="NCBI Taxonomy" id="1078475"/>
    <lineage>
        <taxon>Bacteria</taxon>
        <taxon>Pseudomonadati</taxon>
        <taxon>Pseudomonadota</taxon>
        <taxon>Gammaproteobacteria</taxon>
        <taxon>Orbales</taxon>
        <taxon>Orbaceae</taxon>
        <taxon>Orbus</taxon>
    </lineage>
</organism>
<dbReference type="Gene3D" id="3.40.50.10330">
    <property type="entry name" value="Probable inorganic polyphosphate/atp-NAD kinase, domain 1"/>
    <property type="match status" value="1"/>
</dbReference>
<accession>A0ABP9N9I9</accession>
<feature type="binding site" evidence="6">
    <location>
        <begin position="148"/>
        <end position="149"/>
    </location>
    <ligand>
        <name>NAD(+)</name>
        <dbReference type="ChEBI" id="CHEBI:57540"/>
    </ligand>
</feature>
<dbReference type="Pfam" id="PF01513">
    <property type="entry name" value="NAD_kinase"/>
    <property type="match status" value="1"/>
</dbReference>
<feature type="binding site" evidence="6">
    <location>
        <position position="178"/>
    </location>
    <ligand>
        <name>NAD(+)</name>
        <dbReference type="ChEBI" id="CHEBI:57540"/>
    </ligand>
</feature>
<feature type="binding site" evidence="6">
    <location>
        <begin position="73"/>
        <end position="74"/>
    </location>
    <ligand>
        <name>NAD(+)</name>
        <dbReference type="ChEBI" id="CHEBI:57540"/>
    </ligand>
</feature>
<feature type="binding site" evidence="6">
    <location>
        <begin position="189"/>
        <end position="194"/>
    </location>
    <ligand>
        <name>NAD(+)</name>
        <dbReference type="ChEBI" id="CHEBI:57540"/>
    </ligand>
</feature>
<dbReference type="Pfam" id="PF20143">
    <property type="entry name" value="NAD_kinase_C"/>
    <property type="match status" value="1"/>
</dbReference>
<comment type="caution">
    <text evidence="6">Lacks conserved residue(s) required for the propagation of feature annotation.</text>
</comment>
<gene>
    <name evidence="6 7" type="primary">nadK</name>
    <name evidence="7" type="ORF">GCM10023211_19580</name>
</gene>
<sequence>MNTLFNCIGLIGVPRQPEALATHEMLYHWLTKNNYRVLVEDKLMNQLSLDVKHYASLDEIGEQAQLAIVVGGDGNMLRAARYLSHYNIKIIGINRGNLGFLTDITPDKAVASLSEVLAGEYLDDSRFLLEVTLYNKQGESTISSFAVNEIVVHPSQVAHMIEYEAYINDKKAFAQRADGVIISTPTGSTAYSLSAGGPIITPELDAFIITPMFPHSLSARPLVIKSDNIIKIKFPHATENLQIACDSQIILAVQPTDEIQIKRAPYEFNLIHAANYNYFRTLSTKLGWSKKLY</sequence>
<dbReference type="SUPFAM" id="SSF111331">
    <property type="entry name" value="NAD kinase/diacylglycerol kinase-like"/>
    <property type="match status" value="1"/>
</dbReference>
<feature type="binding site" evidence="6">
    <location>
        <position position="78"/>
    </location>
    <ligand>
        <name>NAD(+)</name>
        <dbReference type="ChEBI" id="CHEBI:57540"/>
    </ligand>
</feature>
<name>A0ABP9N9I9_9GAMM</name>
<keyword evidence="2 6" id="KW-0418">Kinase</keyword>
<feature type="binding site" evidence="6">
    <location>
        <position position="159"/>
    </location>
    <ligand>
        <name>NAD(+)</name>
        <dbReference type="ChEBI" id="CHEBI:57540"/>
    </ligand>
</feature>
<dbReference type="PANTHER" id="PTHR20275">
    <property type="entry name" value="NAD KINASE"/>
    <property type="match status" value="1"/>
</dbReference>
<evidence type="ECO:0000256" key="5">
    <source>
        <dbReference type="ARBA" id="ARBA00047925"/>
    </source>
</evidence>
<dbReference type="NCBIfam" id="NF002306">
    <property type="entry name" value="PRK01231.1"/>
    <property type="match status" value="1"/>
</dbReference>
<dbReference type="HAMAP" id="MF_00361">
    <property type="entry name" value="NAD_kinase"/>
    <property type="match status" value="1"/>
</dbReference>
<comment type="function">
    <text evidence="6">Involved in the regulation of the intracellular balance of NAD and NADP, and is a key enzyme in the biosynthesis of NADP. Catalyzes specifically the phosphorylation on 2'-hydroxyl of the adenosine moiety of NAD to yield NADP.</text>
</comment>
<keyword evidence="6" id="KW-0963">Cytoplasm</keyword>
<keyword evidence="3 6" id="KW-0521">NADP</keyword>
<dbReference type="RefSeq" id="WP_345491684.1">
    <property type="nucleotide sequence ID" value="NZ_BAABHY010000005.1"/>
</dbReference>
<dbReference type="InterPro" id="IPR017438">
    <property type="entry name" value="ATP-NAD_kinase_N"/>
</dbReference>
<proteinExistence type="inferred from homology"/>
<feature type="active site" description="Proton acceptor" evidence="6">
    <location>
        <position position="73"/>
    </location>
</feature>
<dbReference type="NCBIfam" id="NF002893">
    <property type="entry name" value="PRK03378.1"/>
    <property type="match status" value="1"/>
</dbReference>
<comment type="similarity">
    <text evidence="6">Belongs to the NAD kinase family.</text>
</comment>
<dbReference type="InterPro" id="IPR016064">
    <property type="entry name" value="NAD/diacylglycerol_kinase_sf"/>
</dbReference>
<evidence type="ECO:0000256" key="6">
    <source>
        <dbReference type="HAMAP-Rule" id="MF_00361"/>
    </source>
</evidence>
<protein>
    <recommendedName>
        <fullName evidence="6">NAD kinase</fullName>
        <ecNumber evidence="6">2.7.1.23</ecNumber>
    </recommendedName>
    <alternativeName>
        <fullName evidence="6">ATP-dependent NAD kinase</fullName>
    </alternativeName>
</protein>
<evidence type="ECO:0000256" key="4">
    <source>
        <dbReference type="ARBA" id="ARBA00023027"/>
    </source>
</evidence>